<keyword evidence="3" id="KW-0677">Repeat</keyword>
<dbReference type="SUPFAM" id="SSF57667">
    <property type="entry name" value="beta-beta-alpha zinc fingers"/>
    <property type="match status" value="1"/>
</dbReference>
<keyword evidence="11" id="KW-1185">Reference proteome</keyword>
<dbReference type="CDD" id="cd12148">
    <property type="entry name" value="fungal_TF_MHR"/>
    <property type="match status" value="1"/>
</dbReference>
<keyword evidence="5" id="KW-0862">Zinc</keyword>
<protein>
    <recommendedName>
        <fullName evidence="9">C2H2-type domain-containing protein</fullName>
    </recommendedName>
</protein>
<dbReference type="InterPro" id="IPR036236">
    <property type="entry name" value="Znf_C2H2_sf"/>
</dbReference>
<feature type="domain" description="C2H2-type" evidence="9">
    <location>
        <begin position="273"/>
        <end position="300"/>
    </location>
</feature>
<dbReference type="SMART" id="SM00355">
    <property type="entry name" value="ZnF_C2H2"/>
    <property type="match status" value="2"/>
</dbReference>
<dbReference type="Pfam" id="PF04082">
    <property type="entry name" value="Fungal_trans"/>
    <property type="match status" value="1"/>
</dbReference>
<feature type="region of interest" description="Disordered" evidence="8">
    <location>
        <begin position="370"/>
        <end position="397"/>
    </location>
</feature>
<feature type="compositionally biased region" description="Polar residues" evidence="8">
    <location>
        <begin position="370"/>
        <end position="388"/>
    </location>
</feature>
<feature type="compositionally biased region" description="Low complexity" evidence="8">
    <location>
        <begin position="148"/>
        <end position="182"/>
    </location>
</feature>
<evidence type="ECO:0000256" key="5">
    <source>
        <dbReference type="ARBA" id="ARBA00022833"/>
    </source>
</evidence>
<feature type="compositionally biased region" description="Low complexity" evidence="8">
    <location>
        <begin position="242"/>
        <end position="260"/>
    </location>
</feature>
<evidence type="ECO:0000256" key="6">
    <source>
        <dbReference type="ARBA" id="ARBA00023242"/>
    </source>
</evidence>
<feature type="region of interest" description="Disordered" evidence="8">
    <location>
        <begin position="331"/>
        <end position="350"/>
    </location>
</feature>
<dbReference type="GeneID" id="95976317"/>
<dbReference type="RefSeq" id="XP_069198460.1">
    <property type="nucleotide sequence ID" value="XM_069341956.1"/>
</dbReference>
<comment type="caution">
    <text evidence="10">The sequence shown here is derived from an EMBL/GenBank/DDBJ whole genome shotgun (WGS) entry which is preliminary data.</text>
</comment>
<organism evidence="10 11">
    <name type="scientific">Neodothiora populina</name>
    <dbReference type="NCBI Taxonomy" id="2781224"/>
    <lineage>
        <taxon>Eukaryota</taxon>
        <taxon>Fungi</taxon>
        <taxon>Dikarya</taxon>
        <taxon>Ascomycota</taxon>
        <taxon>Pezizomycotina</taxon>
        <taxon>Dothideomycetes</taxon>
        <taxon>Dothideomycetidae</taxon>
        <taxon>Dothideales</taxon>
        <taxon>Dothioraceae</taxon>
        <taxon>Neodothiora</taxon>
    </lineage>
</organism>
<evidence type="ECO:0000256" key="4">
    <source>
        <dbReference type="ARBA" id="ARBA00022771"/>
    </source>
</evidence>
<reference evidence="10 11" key="1">
    <citation type="submission" date="2024-07" db="EMBL/GenBank/DDBJ databases">
        <title>Draft sequence of the Neodothiora populina.</title>
        <authorList>
            <person name="Drown D.D."/>
            <person name="Schuette U.S."/>
            <person name="Buechlein A.B."/>
            <person name="Rusch D.R."/>
            <person name="Winton L.W."/>
            <person name="Adams G.A."/>
        </authorList>
    </citation>
    <scope>NUCLEOTIDE SEQUENCE [LARGE SCALE GENOMIC DNA]</scope>
    <source>
        <strain evidence="10 11">CPC 39397</strain>
    </source>
</reference>
<dbReference type="PANTHER" id="PTHR40626:SF12">
    <property type="entry name" value="RFEC"/>
    <property type="match status" value="1"/>
</dbReference>
<evidence type="ECO:0000256" key="1">
    <source>
        <dbReference type="ARBA" id="ARBA00004123"/>
    </source>
</evidence>
<keyword evidence="2" id="KW-0479">Metal-binding</keyword>
<dbReference type="Proteomes" id="UP001562354">
    <property type="component" value="Unassembled WGS sequence"/>
</dbReference>
<dbReference type="PROSITE" id="PS50157">
    <property type="entry name" value="ZINC_FINGER_C2H2_2"/>
    <property type="match status" value="2"/>
</dbReference>
<keyword evidence="4 7" id="KW-0863">Zinc-finger</keyword>
<dbReference type="PROSITE" id="PS00028">
    <property type="entry name" value="ZINC_FINGER_C2H2_1"/>
    <property type="match status" value="1"/>
</dbReference>
<dbReference type="Gene3D" id="3.30.160.60">
    <property type="entry name" value="Classic Zinc Finger"/>
    <property type="match status" value="2"/>
</dbReference>
<comment type="subcellular location">
    <subcellularLocation>
        <location evidence="1">Nucleus</location>
    </subcellularLocation>
</comment>
<sequence>MDSQYQPGSYMPMTSTSQQGQYAPFPAYSSHHHHHHHHQQQQQQQQHPHPQQQQPSQQQQSSQPPPSQQQSQQQQQQQQEAARENSTLPPLHTQAGGFNQLPSLYSGSGSHPHTPTNASTPATSSMPSSTLHSFSHHSSPATSGSMLPPSSSYAPYSTTQPGMSAAATTTATSGSALAPTPAQNRLPDLRPIMPQASYNSSLSGLPSFGASSGLASGQSYMASQDPEPTHVVGSQGRRGILPSAPGRAAAPTAGTTAASTKSMIPAKDADGKFPCPHCNKTYLHAKHLKRHLLRHTGDRPYMCHLCKDTFSRSDILKRHFQKCSIRRGNPTGANHLAHQRRNTNSNRLSVSSTEPIGLANIPEVAGQPYTNGTSINGVQSSPTVNGDHSSYASSVASMSGRSTRANSLIHPGAMNGENRHSLSGMNNSALVSGAPNGERIPTSAAGFGSSISSYGMRPHSISNPMPPSYTFSGLGSHVSSGGSYPSYVKAEDHAPNGYTHQAPPIQDSRSQANGVGPDWSSMFAPNGQDGFMTQSQQAASHAPVKAEAAMDGQNFNGHAEGNNENFFSGLYSNPSTFGEDSGAHHLSGFSNWNMDLLQSDPLQSKANALLTYVFSNRTSSSDDASDEMKRCLTVDNIKHFIEQFTSFQGHWPLIHMPTFDIFKANESLVLAIICIGAVYSEKRDVYQVRKMMELVNEAVKTSSRVYMVTSGLVSEGESPLGTLQSDLEEFQACSLLITLFVWHGNPAQRALARQEFGQIVAISRRMGLTEPAPPGHPSYSSLHHPGQILQGAIPSWNWLSWVVQETRSRIMFSIVLLDAALVMFFNTQPHVDHLEIRLPLPADDAAWDAKSSEECRDVIGLMGSSAQFGNVSGSQRLRQPDMRSAMRSLMDPTYTFQPRSTNAYSKFILIHALNVQACKVQRANVSVSHNPAGVLGSLSAASSGPNTPLAQHDWIAQDGSGSSGTATPPEITVAQNTHTHNLLKTIHLAMSKWKTMWDVDINIQYPPHTVEQRFGFSRDGIHFYYLGQSFMRSTKASDWTAPPDVRFMQVMTLLKKIKGFVVNDNYQNGQDTGSIGKIDDTYGIGDLTLDMKLLFRPLGSNDSPVVGLRTDIL</sequence>
<keyword evidence="6" id="KW-0539">Nucleus</keyword>
<dbReference type="InterPro" id="IPR051059">
    <property type="entry name" value="VerF-like"/>
</dbReference>
<feature type="compositionally biased region" description="Low complexity" evidence="8">
    <location>
        <begin position="40"/>
        <end position="79"/>
    </location>
</feature>
<dbReference type="PANTHER" id="PTHR40626">
    <property type="entry name" value="MIP31509P"/>
    <property type="match status" value="1"/>
</dbReference>
<dbReference type="InterPro" id="IPR013087">
    <property type="entry name" value="Znf_C2H2_type"/>
</dbReference>
<evidence type="ECO:0000259" key="9">
    <source>
        <dbReference type="PROSITE" id="PS50157"/>
    </source>
</evidence>
<evidence type="ECO:0000313" key="11">
    <source>
        <dbReference type="Proteomes" id="UP001562354"/>
    </source>
</evidence>
<feature type="domain" description="C2H2-type" evidence="9">
    <location>
        <begin position="301"/>
        <end position="331"/>
    </location>
</feature>
<gene>
    <name evidence="10" type="ORF">AAFC00_002615</name>
</gene>
<evidence type="ECO:0000256" key="8">
    <source>
        <dbReference type="SAM" id="MobiDB-lite"/>
    </source>
</evidence>
<dbReference type="InterPro" id="IPR007219">
    <property type="entry name" value="XnlR_reg_dom"/>
</dbReference>
<feature type="region of interest" description="Disordered" evidence="8">
    <location>
        <begin position="215"/>
        <end position="262"/>
    </location>
</feature>
<feature type="compositionally biased region" description="Low complexity" evidence="8">
    <location>
        <begin position="110"/>
        <end position="139"/>
    </location>
</feature>
<name>A0ABR3P7S9_9PEZI</name>
<evidence type="ECO:0000256" key="2">
    <source>
        <dbReference type="ARBA" id="ARBA00022723"/>
    </source>
</evidence>
<evidence type="ECO:0000256" key="7">
    <source>
        <dbReference type="PROSITE-ProRule" id="PRU00042"/>
    </source>
</evidence>
<feature type="region of interest" description="Disordered" evidence="8">
    <location>
        <begin position="485"/>
        <end position="513"/>
    </location>
</feature>
<feature type="region of interest" description="Disordered" evidence="8">
    <location>
        <begin position="1"/>
        <end position="198"/>
    </location>
</feature>
<feature type="compositionally biased region" description="Basic residues" evidence="8">
    <location>
        <begin position="30"/>
        <end position="39"/>
    </location>
</feature>
<proteinExistence type="predicted"/>
<evidence type="ECO:0000313" key="10">
    <source>
        <dbReference type="EMBL" id="KAL1302184.1"/>
    </source>
</evidence>
<feature type="compositionally biased region" description="Polar residues" evidence="8">
    <location>
        <begin position="1"/>
        <end position="21"/>
    </location>
</feature>
<accession>A0ABR3P7S9</accession>
<feature type="compositionally biased region" description="Polar residues" evidence="8">
    <location>
        <begin position="96"/>
        <end position="109"/>
    </location>
</feature>
<dbReference type="EMBL" id="JBFMKM010000012">
    <property type="protein sequence ID" value="KAL1302184.1"/>
    <property type="molecule type" value="Genomic_DNA"/>
</dbReference>
<evidence type="ECO:0000256" key="3">
    <source>
        <dbReference type="ARBA" id="ARBA00022737"/>
    </source>
</evidence>